<protein>
    <submittedName>
        <fullName evidence="1">Uncharacterized protein</fullName>
    </submittedName>
</protein>
<reference evidence="1" key="1">
    <citation type="submission" date="2020-05" db="EMBL/GenBank/DDBJ databases">
        <title>Large-scale comparative analyses of tick genomes elucidate their genetic diversity and vector capacities.</title>
        <authorList>
            <person name="Jia N."/>
            <person name="Wang J."/>
            <person name="Shi W."/>
            <person name="Du L."/>
            <person name="Sun Y."/>
            <person name="Zhan W."/>
            <person name="Jiang J."/>
            <person name="Wang Q."/>
            <person name="Zhang B."/>
            <person name="Ji P."/>
            <person name="Sakyi L.B."/>
            <person name="Cui X."/>
            <person name="Yuan T."/>
            <person name="Jiang B."/>
            <person name="Yang W."/>
            <person name="Lam T.T.-Y."/>
            <person name="Chang Q."/>
            <person name="Ding S."/>
            <person name="Wang X."/>
            <person name="Zhu J."/>
            <person name="Ruan X."/>
            <person name="Zhao L."/>
            <person name="Wei J."/>
            <person name="Que T."/>
            <person name="Du C."/>
            <person name="Cheng J."/>
            <person name="Dai P."/>
            <person name="Han X."/>
            <person name="Huang E."/>
            <person name="Gao Y."/>
            <person name="Liu J."/>
            <person name="Shao H."/>
            <person name="Ye R."/>
            <person name="Li L."/>
            <person name="Wei W."/>
            <person name="Wang X."/>
            <person name="Wang C."/>
            <person name="Yang T."/>
            <person name="Huo Q."/>
            <person name="Li W."/>
            <person name="Guo W."/>
            <person name="Chen H."/>
            <person name="Zhou L."/>
            <person name="Ni X."/>
            <person name="Tian J."/>
            <person name="Zhou Y."/>
            <person name="Sheng Y."/>
            <person name="Liu T."/>
            <person name="Pan Y."/>
            <person name="Xia L."/>
            <person name="Li J."/>
            <person name="Zhao F."/>
            <person name="Cao W."/>
        </authorList>
    </citation>
    <scope>NUCLEOTIDE SEQUENCE</scope>
    <source>
        <strain evidence="1">Dsil-2018</strain>
    </source>
</reference>
<name>A0ACB8DA28_DERSI</name>
<sequence>MPSVAPPTKGSFRHSRVPPSHPASPPHSRRIADLPPAAQEAWYSAPSQRYADIALLGSYDAFPDTGSKLTIVTKSAIKNHPLMPWTYWIAPSENTSQHVTWKYCSCKVRAHYTDLIKHSETHKHWNAFAPGNQLCLKDTIAHRLPADMEQKRCALKISLFTACHMGLNSVDEPSGILNGELRQDIALHRTNDIVKKVVSTFLDMKEISDGRAESIYETVNAVFCKNSVSPSDCVGL</sequence>
<gene>
    <name evidence="1" type="ORF">HPB49_001944</name>
</gene>
<keyword evidence="2" id="KW-1185">Reference proteome</keyword>
<accession>A0ACB8DA28</accession>
<organism evidence="1 2">
    <name type="scientific">Dermacentor silvarum</name>
    <name type="common">Tick</name>
    <dbReference type="NCBI Taxonomy" id="543639"/>
    <lineage>
        <taxon>Eukaryota</taxon>
        <taxon>Metazoa</taxon>
        <taxon>Ecdysozoa</taxon>
        <taxon>Arthropoda</taxon>
        <taxon>Chelicerata</taxon>
        <taxon>Arachnida</taxon>
        <taxon>Acari</taxon>
        <taxon>Parasitiformes</taxon>
        <taxon>Ixodida</taxon>
        <taxon>Ixodoidea</taxon>
        <taxon>Ixodidae</taxon>
        <taxon>Rhipicephalinae</taxon>
        <taxon>Dermacentor</taxon>
    </lineage>
</organism>
<dbReference type="Proteomes" id="UP000821865">
    <property type="component" value="Chromosome 2"/>
</dbReference>
<evidence type="ECO:0000313" key="1">
    <source>
        <dbReference type="EMBL" id="KAH7964873.1"/>
    </source>
</evidence>
<proteinExistence type="predicted"/>
<dbReference type="EMBL" id="CM023471">
    <property type="protein sequence ID" value="KAH7964873.1"/>
    <property type="molecule type" value="Genomic_DNA"/>
</dbReference>
<comment type="caution">
    <text evidence="1">The sequence shown here is derived from an EMBL/GenBank/DDBJ whole genome shotgun (WGS) entry which is preliminary data.</text>
</comment>
<evidence type="ECO:0000313" key="2">
    <source>
        <dbReference type="Proteomes" id="UP000821865"/>
    </source>
</evidence>